<sequence>MIVCPGSAVDALLARTRVDHVLALVSPDAEVEPRAVPATILRFNDIAAPRPDLIAPSSELVREIIGLGHDLPAEATLLVHCFAGVSRSPAAAYILACAAGGPGEEVAIATRLREASPKATPNPLIVSLADDMLGRGGAMSAAIAAIGRGADAYEGDVIDWTLDAVARP</sequence>
<keyword evidence="2" id="KW-1185">Reference proteome</keyword>
<proteinExistence type="predicted"/>
<dbReference type="Proteomes" id="UP000240527">
    <property type="component" value="Chromosome"/>
</dbReference>
<dbReference type="Gene3D" id="3.90.190.10">
    <property type="entry name" value="Protein tyrosine phosphatase superfamily"/>
    <property type="match status" value="1"/>
</dbReference>
<accession>A0ABM6TMB6</accession>
<evidence type="ECO:0000313" key="1">
    <source>
        <dbReference type="EMBL" id="AVQ04408.1"/>
    </source>
</evidence>
<dbReference type="InterPro" id="IPR029021">
    <property type="entry name" value="Prot-tyrosine_phosphatase-like"/>
</dbReference>
<evidence type="ECO:0000313" key="2">
    <source>
        <dbReference type="Proteomes" id="UP000240527"/>
    </source>
</evidence>
<organism evidence="1 2">
    <name type="scientific">Caulobacter segnis</name>
    <dbReference type="NCBI Taxonomy" id="88688"/>
    <lineage>
        <taxon>Bacteria</taxon>
        <taxon>Pseudomonadati</taxon>
        <taxon>Pseudomonadota</taxon>
        <taxon>Alphaproteobacteria</taxon>
        <taxon>Caulobacterales</taxon>
        <taxon>Caulobacteraceae</taxon>
        <taxon>Caulobacter</taxon>
    </lineage>
</organism>
<dbReference type="EMBL" id="CP027850">
    <property type="protein sequence ID" value="AVQ04408.1"/>
    <property type="molecule type" value="Genomic_DNA"/>
</dbReference>
<gene>
    <name evidence="1" type="ORF">B7G68_10260</name>
</gene>
<reference evidence="1 2" key="1">
    <citation type="journal article" date="2015" name="Biotechnol. Bioeng.">
        <title>Genome sequence and phenotypic characterization of Caulobacter segnis.</title>
        <authorList>
            <person name="Patel S."/>
            <person name="Fletcher B."/>
            <person name="Scott D.C."/>
            <person name="Ely B."/>
        </authorList>
    </citation>
    <scope>NUCLEOTIDE SEQUENCE [LARGE SCALE GENOMIC DNA]</scope>
    <source>
        <strain evidence="1 2">TK0059</strain>
    </source>
</reference>
<protein>
    <submittedName>
        <fullName evidence="1">Protein tyrosine phosphatase</fullName>
    </submittedName>
</protein>
<dbReference type="SUPFAM" id="SSF52799">
    <property type="entry name" value="(Phosphotyrosine protein) phosphatases II"/>
    <property type="match status" value="1"/>
</dbReference>
<name>A0ABM6TMB6_9CAUL</name>